<dbReference type="InterPro" id="IPR036709">
    <property type="entry name" value="Autotransporte_beta_dom_sf"/>
</dbReference>
<evidence type="ECO:0000313" key="4">
    <source>
        <dbReference type="EMBL" id="OZI51981.1"/>
    </source>
</evidence>
<reference evidence="4 5" key="1">
    <citation type="submission" date="2017-05" db="EMBL/GenBank/DDBJ databases">
        <title>Complete and WGS of Bordetella genogroups.</title>
        <authorList>
            <person name="Spilker T."/>
            <person name="LiPuma J."/>
        </authorList>
    </citation>
    <scope>NUCLEOTIDE SEQUENCE [LARGE SCALE GENOMIC DNA]</scope>
    <source>
        <strain evidence="4 5">AU10456</strain>
    </source>
</reference>
<dbReference type="PANTHER" id="PTHR35037:SF3">
    <property type="entry name" value="C-TERMINAL REGION OF AIDA-LIKE PROTEIN"/>
    <property type="match status" value="1"/>
</dbReference>
<dbReference type="Gene3D" id="2.160.20.20">
    <property type="match status" value="2"/>
</dbReference>
<dbReference type="GO" id="GO:0019867">
    <property type="term" value="C:outer membrane"/>
    <property type="evidence" value="ECO:0007669"/>
    <property type="project" value="InterPro"/>
</dbReference>
<protein>
    <recommendedName>
        <fullName evidence="3">Autotransporter domain-containing protein</fullName>
    </recommendedName>
</protein>
<evidence type="ECO:0000256" key="1">
    <source>
        <dbReference type="ARBA" id="ARBA00022729"/>
    </source>
</evidence>
<sequence length="1928" mass="192099">MGLSLRDSGRGDSVAADGTNTRRTLLMAEPSSEKASAAPFRSGRAACPLLPRSFDLMPFPRPTASRLSATPFALSALVAALAALAWVPAQAACTVGGSIVTCSGAPDPVQPYFQSSLSGLFLTVTSDGVLASPTMGGNSALQLTGTGLTLTNGGVIDPQALTALPVPHQGVFMSNAAGSNQIIFNQGKIFGAYTGDQSVDGLAMVVRNGAGGRTVIENASGGVIAAKASGNESNILPSDALAIAAFGGAQVTLINRGTITGRVSLSSTGSNTVNNLGIIQGSVHLGPGGGHQFVASTDSSVTSGGGSAAAASLMYGGQNLAFARRGVVDAGAGGNSRLRLIQGGTTVGVMDVGNYLNFSTMDVEGGIWSLSGNASTPATTLFNGATVRIASGDALTAGTVTSRGGAIESSVTNSTMGFTKGLALESGITTFGAGDISVLNGGITGTGALRKTGSGLLFLSEAHAYSGGTYLTDGGISVSNAQAIGSGALTVGGSSNLRVADGLVFPSNMTLTTGSALTLIQNNTYTLGGAITGAGSLRKDGGGTATLTGANTYSGGTTITAGTVALDGAGTLAPEGGLTLSSPGSVFAIGGASGGRTIGALAGATGSQIQLGANSLTFGGPAGSSQFNGAFSGTGGIVKQGAATVRLGGANTHTGGTTITGGTLALTTSGALPQAGAVALLNAGSTLDLSAADGARQVGALTGDTGTRVVLNASRLTFGSLNQTDFNGSFSGDGAISTIGSVRLGGSSTHRGGTRVESGALWTTASEVLGSGTLDVTAGATLHLGGTTQTVSTLAGGGTITDVGELIVTSDTAQAAYSGTITGTGTLIKRGAGWLALTGVTSAAAAAVRVEAGGVQIMGSHQGNVEVNSGGTLMGDGSVNNLTVNAGGALLADRMQINGNLVMNAESRYVYTLGSPTLAPSDPQSGVPMFVAGNVTLDGRLDLNDPSGLGRVGYYRLMTHAGSRLGGGLQPGNYASSLANQPVDILYDLAGHVDLRVGAAGSNLLQTWQGGSGTWNAGSTNWSDDGSPLRTTWAGNHAVFNAAGGDAVNVSGTQAFAGLQFVSDGNQLYGGTLQTAAAGSEIRVLSGARAVIDTPIVGAGGIDKTEGGTLVLRGTNTYGDRTLLSGGVLEIDRRENLGGIGTRVQFNGGTLRIAGTLLPTLTAGIDWSANGGGFDIAEPGHTFLVDQVLVGGDLSKFGAGTLRLTGNQQYRDTYVADGTLIGDARSIRGNLYNAGTVEFEESGNATFAGTITGNGTLYKRGIGSLTLGGPSAGRWDIQAGTLVADAAQYTGDTHIEGGATLNLSSASPATYAGMLGGTGAFIKTGGASLTLTGDSTAFSGTTLVQAGTLVVGAGGAGALGSTLLVANGGAIAGSGTVGNTTLANGARIKPGNGIGTLTVNGNLTFGAGAVYEVEADPDSSTSDRIDVAGHSSLAGSVLHVGPDGGFSSRREYTILTSNTIAGTFGAVSSDFAFLTPALSYDAHNVKLTLERKTVPVDPGQPGGPGVPVDPEVPVDPVDPPAPPVPPVPTEPPVTPAPPEPAPTRPIAFEDAARSGNQRSVARALESLPAGSALHEFVLTLPDGAPPAVFNSLSGEAHAALGATLAQGAPKVRELPMARLRNNLNAGMTAGAPTAAAGMSDLAPATSALPTSAAQPVWAEIIGNWRTQDGNDNAASVREHTGGVFVGADQPIGAGWRLGGAFGYTDSKVKVRDRASQADVSSYSALIYGGRAFEAGPGAWNLMLGGGYTWHDISTRRNTLSQTAELTADYGASTAQLFTELGYRWRVTDRATLEPFAGVAWSDLRTRSFSESGGAAALSGQSTSTTQTTTTLGLRGTQGFEAAGMAGQLRATLGWRHAFGDLSPSSRLAFEGSQTFTVAGAPIARDAALLELGADVAVGRNTTLGVSYTGQLARDSREHGAQVNLRWRF</sequence>
<gene>
    <name evidence="4" type="ORF">CAL25_10770</name>
</gene>
<dbReference type="SUPFAM" id="SSF51126">
    <property type="entry name" value="Pectin lyase-like"/>
    <property type="match status" value="3"/>
</dbReference>
<keyword evidence="5" id="KW-1185">Reference proteome</keyword>
<dbReference type="InterPro" id="IPR006315">
    <property type="entry name" value="OM_autotransptr_brl_dom"/>
</dbReference>
<dbReference type="PANTHER" id="PTHR35037">
    <property type="entry name" value="C-TERMINAL REGION OF AIDA-LIKE PROTEIN"/>
    <property type="match status" value="1"/>
</dbReference>
<dbReference type="EMBL" id="NEVP01000006">
    <property type="protein sequence ID" value="OZI51981.1"/>
    <property type="molecule type" value="Genomic_DNA"/>
</dbReference>
<dbReference type="Pfam" id="PF12951">
    <property type="entry name" value="PATR"/>
    <property type="match status" value="8"/>
</dbReference>
<evidence type="ECO:0000259" key="3">
    <source>
        <dbReference type="PROSITE" id="PS51208"/>
    </source>
</evidence>
<organism evidence="4 5">
    <name type="scientific">Bordetella genomosp. 5</name>
    <dbReference type="NCBI Taxonomy" id="1395608"/>
    <lineage>
        <taxon>Bacteria</taxon>
        <taxon>Pseudomonadati</taxon>
        <taxon>Pseudomonadota</taxon>
        <taxon>Betaproteobacteria</taxon>
        <taxon>Burkholderiales</taxon>
        <taxon>Alcaligenaceae</taxon>
        <taxon>Bordetella</taxon>
    </lineage>
</organism>
<dbReference type="SUPFAM" id="SSF103515">
    <property type="entry name" value="Autotransporter"/>
    <property type="match status" value="1"/>
</dbReference>
<evidence type="ECO:0000313" key="5">
    <source>
        <dbReference type="Proteomes" id="UP000216913"/>
    </source>
</evidence>
<dbReference type="InterPro" id="IPR005546">
    <property type="entry name" value="Autotransporte_beta"/>
</dbReference>
<dbReference type="NCBIfam" id="TIGR02601">
    <property type="entry name" value="autotrns_rpt"/>
    <property type="match status" value="4"/>
</dbReference>
<dbReference type="SMART" id="SM00869">
    <property type="entry name" value="Autotransporter"/>
    <property type="match status" value="1"/>
</dbReference>
<dbReference type="Proteomes" id="UP000216913">
    <property type="component" value="Unassembled WGS sequence"/>
</dbReference>
<dbReference type="NCBIfam" id="TIGR01414">
    <property type="entry name" value="autotrans_barl"/>
    <property type="match status" value="1"/>
</dbReference>
<dbReference type="Gene3D" id="2.40.128.130">
    <property type="entry name" value="Autotransporter beta-domain"/>
    <property type="match status" value="1"/>
</dbReference>
<dbReference type="InterPro" id="IPR011050">
    <property type="entry name" value="Pectin_lyase_fold/virulence"/>
</dbReference>
<dbReference type="InterPro" id="IPR013425">
    <property type="entry name" value="Autotrns_rpt"/>
</dbReference>
<dbReference type="InterPro" id="IPR051551">
    <property type="entry name" value="Autotransporter_adhesion"/>
</dbReference>
<feature type="compositionally biased region" description="Pro residues" evidence="2">
    <location>
        <begin position="1516"/>
        <end position="1541"/>
    </location>
</feature>
<keyword evidence="1" id="KW-0732">Signal</keyword>
<feature type="compositionally biased region" description="Low complexity" evidence="2">
    <location>
        <begin position="1506"/>
        <end position="1515"/>
    </location>
</feature>
<dbReference type="OrthoDB" id="5760545at2"/>
<feature type="region of interest" description="Disordered" evidence="2">
    <location>
        <begin position="1"/>
        <end position="37"/>
    </location>
</feature>
<feature type="region of interest" description="Disordered" evidence="2">
    <location>
        <begin position="1493"/>
        <end position="1541"/>
    </location>
</feature>
<name>A0A261TRS2_9BORD</name>
<dbReference type="Pfam" id="PF03797">
    <property type="entry name" value="Autotransporter"/>
    <property type="match status" value="1"/>
</dbReference>
<dbReference type="PROSITE" id="PS51208">
    <property type="entry name" value="AUTOTRANSPORTER"/>
    <property type="match status" value="1"/>
</dbReference>
<dbReference type="InterPro" id="IPR012332">
    <property type="entry name" value="Autotransporter_pectin_lyase_C"/>
</dbReference>
<evidence type="ECO:0000256" key="2">
    <source>
        <dbReference type="SAM" id="MobiDB-lite"/>
    </source>
</evidence>
<feature type="domain" description="Autotransporter" evidence="3">
    <location>
        <begin position="1649"/>
        <end position="1928"/>
    </location>
</feature>
<feature type="compositionally biased region" description="Low complexity" evidence="2">
    <location>
        <begin position="28"/>
        <end position="37"/>
    </location>
</feature>
<accession>A0A261TRS2</accession>
<proteinExistence type="predicted"/>
<comment type="caution">
    <text evidence="4">The sequence shown here is derived from an EMBL/GenBank/DDBJ whole genome shotgun (WGS) entry which is preliminary data.</text>
</comment>